<feature type="transmembrane region" description="Helical" evidence="1">
    <location>
        <begin position="108"/>
        <end position="130"/>
    </location>
</feature>
<evidence type="ECO:0000256" key="1">
    <source>
        <dbReference type="SAM" id="Phobius"/>
    </source>
</evidence>
<dbReference type="InterPro" id="IPR018687">
    <property type="entry name" value="DUF2177_membr"/>
</dbReference>
<feature type="transmembrane region" description="Helical" evidence="1">
    <location>
        <begin position="6"/>
        <end position="24"/>
    </location>
</feature>
<gene>
    <name evidence="2" type="ORF">D7D48_05360</name>
</gene>
<organism evidence="2 3">
    <name type="scientific">Sphingorhabdus wooponensis</name>
    <dbReference type="NCBI Taxonomy" id="940136"/>
    <lineage>
        <taxon>Bacteria</taxon>
        <taxon>Pseudomonadati</taxon>
        <taxon>Pseudomonadota</taxon>
        <taxon>Alphaproteobacteria</taxon>
        <taxon>Sphingomonadales</taxon>
        <taxon>Sphingomonadaceae</taxon>
        <taxon>Sphingorhabdus</taxon>
    </lineage>
</organism>
<keyword evidence="3" id="KW-1185">Reference proteome</keyword>
<comment type="caution">
    <text evidence="2">The sequence shown here is derived from an EMBL/GenBank/DDBJ whole genome shotgun (WGS) entry which is preliminary data.</text>
</comment>
<proteinExistence type="predicted"/>
<feature type="transmembrane region" description="Helical" evidence="1">
    <location>
        <begin position="45"/>
        <end position="66"/>
    </location>
</feature>
<reference evidence="2 3" key="1">
    <citation type="submission" date="2018-12" db="EMBL/GenBank/DDBJ databases">
        <authorList>
            <person name="Kim S.-J."/>
            <person name="Jung G.-Y."/>
        </authorList>
    </citation>
    <scope>NUCLEOTIDE SEQUENCE [LARGE SCALE GENOMIC DNA]</scope>
    <source>
        <strain evidence="2 3">03SU3-P</strain>
    </source>
</reference>
<dbReference type="AlphaFoldDB" id="A0A3R8Q388"/>
<protein>
    <submittedName>
        <fullName evidence="2">DUF2177 family protein</fullName>
    </submittedName>
</protein>
<evidence type="ECO:0000313" key="2">
    <source>
        <dbReference type="EMBL" id="RRQ52290.1"/>
    </source>
</evidence>
<dbReference type="Pfam" id="PF09945">
    <property type="entry name" value="DUF2177"/>
    <property type="match status" value="1"/>
</dbReference>
<name>A0A3R8Q388_9SPHN</name>
<dbReference type="Proteomes" id="UP000268553">
    <property type="component" value="Unassembled WGS sequence"/>
</dbReference>
<dbReference type="EMBL" id="RWJI01000001">
    <property type="protein sequence ID" value="RRQ52290.1"/>
    <property type="molecule type" value="Genomic_DNA"/>
</dbReference>
<sequence length="139" mass="15592">MLLKYIVGYIATGIAFAAIDSVWLRSMYTRLYQPEIGELLMKGGFRMGPAIIFYLLYILGMMIFAVGPALLTGKWQTALIWGALMGFFCYMTYDLTNYATLKVWSTKVTILDIIWGTFLTGSASLVGFWITQALLGKNI</sequence>
<keyword evidence="1" id="KW-1133">Transmembrane helix</keyword>
<keyword evidence="1" id="KW-0472">Membrane</keyword>
<feature type="transmembrane region" description="Helical" evidence="1">
    <location>
        <begin position="78"/>
        <end position="96"/>
    </location>
</feature>
<keyword evidence="1" id="KW-0812">Transmembrane</keyword>
<evidence type="ECO:0000313" key="3">
    <source>
        <dbReference type="Proteomes" id="UP000268553"/>
    </source>
</evidence>
<accession>A0A3R8Q388</accession>
<dbReference type="OrthoDB" id="166547at2"/>
<dbReference type="RefSeq" id="WP_125230307.1">
    <property type="nucleotide sequence ID" value="NZ_RWJI01000001.1"/>
</dbReference>